<evidence type="ECO:0000256" key="1">
    <source>
        <dbReference type="SAM" id="MobiDB-lite"/>
    </source>
</evidence>
<dbReference type="Proteomes" id="UP000257016">
    <property type="component" value="Unassembled WGS sequence"/>
</dbReference>
<feature type="compositionally biased region" description="Basic residues" evidence="1">
    <location>
        <begin position="60"/>
        <end position="69"/>
    </location>
</feature>
<dbReference type="EMBL" id="OFSN01000001">
    <property type="protein sequence ID" value="SOY42139.1"/>
    <property type="molecule type" value="Genomic_DNA"/>
</dbReference>
<organism evidence="2 3">
    <name type="scientific">Cupriavidus taiwanensis</name>
    <dbReference type="NCBI Taxonomy" id="164546"/>
    <lineage>
        <taxon>Bacteria</taxon>
        <taxon>Pseudomonadati</taxon>
        <taxon>Pseudomonadota</taxon>
        <taxon>Betaproteobacteria</taxon>
        <taxon>Burkholderiales</taxon>
        <taxon>Burkholderiaceae</taxon>
        <taxon>Cupriavidus</taxon>
    </lineage>
</organism>
<reference evidence="2 3" key="1">
    <citation type="submission" date="2018-01" db="EMBL/GenBank/DDBJ databases">
        <authorList>
            <person name="Clerissi C."/>
        </authorList>
    </citation>
    <scope>NUCLEOTIDE SEQUENCE [LARGE SCALE GENOMIC DNA]</scope>
    <source>
        <strain evidence="2">Cupriavidus taiwanensis LMG 19430</strain>
    </source>
</reference>
<proteinExistence type="predicted"/>
<accession>A0A975WSY1</accession>
<evidence type="ECO:0000313" key="2">
    <source>
        <dbReference type="EMBL" id="SOY42139.1"/>
    </source>
</evidence>
<comment type="caution">
    <text evidence="2">The sequence shown here is derived from an EMBL/GenBank/DDBJ whole genome shotgun (WGS) entry which is preliminary data.</text>
</comment>
<sequence>MYDNVAAQPADTNEYIKSRGSLQPGYIRIVQCCSGNGYPLLAYIPTRKERTRPNASRQVCNRRHHRRLPCRNVPQRPRTSTGDPSGRPGSR</sequence>
<evidence type="ECO:0000313" key="3">
    <source>
        <dbReference type="Proteomes" id="UP000257016"/>
    </source>
</evidence>
<gene>
    <name evidence="2" type="ORF">CBM2586_A11692</name>
</gene>
<dbReference type="AlphaFoldDB" id="A0A975WSY1"/>
<protein>
    <submittedName>
        <fullName evidence="2">Uncharacterized protein</fullName>
    </submittedName>
</protein>
<feature type="region of interest" description="Disordered" evidence="1">
    <location>
        <begin position="49"/>
        <end position="91"/>
    </location>
</feature>
<name>A0A975WSY1_9BURK</name>